<evidence type="ECO:0000256" key="1">
    <source>
        <dbReference type="ARBA" id="ARBA00004370"/>
    </source>
</evidence>
<dbReference type="SMART" id="SM00091">
    <property type="entry name" value="PAS"/>
    <property type="match status" value="2"/>
</dbReference>
<dbReference type="Gene3D" id="6.10.340.10">
    <property type="match status" value="1"/>
</dbReference>
<keyword evidence="5" id="KW-0418">Kinase</keyword>
<gene>
    <name evidence="15" type="ORF">P6N53_15310</name>
</gene>
<dbReference type="EMBL" id="JARPTC010000022">
    <property type="protein sequence ID" value="MDO7788595.1"/>
    <property type="molecule type" value="Genomic_DNA"/>
</dbReference>
<reference evidence="15" key="2">
    <citation type="submission" date="2023-03" db="EMBL/GenBank/DDBJ databases">
        <authorList>
            <person name="Zhang Z."/>
        </authorList>
    </citation>
    <scope>NUCLEOTIDE SEQUENCE</scope>
    <source>
        <strain evidence="15">DSA</strain>
    </source>
</reference>
<keyword evidence="8" id="KW-0175">Coiled coil</keyword>
<keyword evidence="9" id="KW-0472">Membrane</keyword>
<feature type="transmembrane region" description="Helical" evidence="9">
    <location>
        <begin position="7"/>
        <end position="30"/>
    </location>
</feature>
<dbReference type="InterPro" id="IPR003660">
    <property type="entry name" value="HAMP_dom"/>
</dbReference>
<keyword evidence="2" id="KW-0597">Phosphoprotein</keyword>
<evidence type="ECO:0000259" key="10">
    <source>
        <dbReference type="PROSITE" id="PS50112"/>
    </source>
</evidence>
<evidence type="ECO:0000256" key="2">
    <source>
        <dbReference type="ARBA" id="ARBA00022553"/>
    </source>
</evidence>
<dbReference type="PROSITE" id="PS50887">
    <property type="entry name" value="GGDEF"/>
    <property type="match status" value="1"/>
</dbReference>
<organism evidence="15 16">
    <name type="scientific">Desulforamulus aquiferis</name>
    <dbReference type="NCBI Taxonomy" id="1397668"/>
    <lineage>
        <taxon>Bacteria</taxon>
        <taxon>Bacillati</taxon>
        <taxon>Bacillota</taxon>
        <taxon>Clostridia</taxon>
        <taxon>Eubacteriales</taxon>
        <taxon>Peptococcaceae</taxon>
        <taxon>Desulforamulus</taxon>
    </lineage>
</organism>
<dbReference type="InterPro" id="IPR001633">
    <property type="entry name" value="EAL_dom"/>
</dbReference>
<dbReference type="CDD" id="cd01948">
    <property type="entry name" value="EAL"/>
    <property type="match status" value="1"/>
</dbReference>
<evidence type="ECO:0000256" key="3">
    <source>
        <dbReference type="ARBA" id="ARBA00022679"/>
    </source>
</evidence>
<dbReference type="SUPFAM" id="SSF55785">
    <property type="entry name" value="PYP-like sensor domain (PAS domain)"/>
    <property type="match status" value="2"/>
</dbReference>
<dbReference type="SUPFAM" id="SSF141868">
    <property type="entry name" value="EAL domain-like"/>
    <property type="match status" value="1"/>
</dbReference>
<keyword evidence="9" id="KW-1133">Transmembrane helix</keyword>
<feature type="domain" description="PAS" evidence="10">
    <location>
        <begin position="414"/>
        <end position="465"/>
    </location>
</feature>
<dbReference type="InterPro" id="IPR029016">
    <property type="entry name" value="GAF-like_dom_sf"/>
</dbReference>
<dbReference type="RefSeq" id="WP_304544665.1">
    <property type="nucleotide sequence ID" value="NZ_JARPTC010000022.1"/>
</dbReference>
<keyword evidence="16" id="KW-1185">Reference proteome</keyword>
<dbReference type="NCBIfam" id="TIGR00229">
    <property type="entry name" value="sensory_box"/>
    <property type="match status" value="1"/>
</dbReference>
<evidence type="ECO:0000256" key="4">
    <source>
        <dbReference type="ARBA" id="ARBA00022741"/>
    </source>
</evidence>
<dbReference type="InterPro" id="IPR052155">
    <property type="entry name" value="Biofilm_reg_signaling"/>
</dbReference>
<evidence type="ECO:0000313" key="16">
    <source>
        <dbReference type="Proteomes" id="UP001172911"/>
    </source>
</evidence>
<proteinExistence type="predicted"/>
<dbReference type="Gene3D" id="3.20.20.450">
    <property type="entry name" value="EAL domain"/>
    <property type="match status" value="1"/>
</dbReference>
<dbReference type="PROSITE" id="PS50113">
    <property type="entry name" value="PAC"/>
    <property type="match status" value="1"/>
</dbReference>
<dbReference type="GO" id="GO:0000160">
    <property type="term" value="P:phosphorelay signal transduction system"/>
    <property type="evidence" value="ECO:0007669"/>
    <property type="project" value="UniProtKB-KW"/>
</dbReference>
<dbReference type="Pfam" id="PF00990">
    <property type="entry name" value="GGDEF"/>
    <property type="match status" value="1"/>
</dbReference>
<dbReference type="CDD" id="cd01949">
    <property type="entry name" value="GGDEF"/>
    <property type="match status" value="1"/>
</dbReference>
<keyword evidence="6" id="KW-0067">ATP-binding</keyword>
<feature type="transmembrane region" description="Helical" evidence="9">
    <location>
        <begin position="169"/>
        <end position="189"/>
    </location>
</feature>
<dbReference type="AlphaFoldDB" id="A0AAW7ZJ20"/>
<feature type="coiled-coil region" evidence="8">
    <location>
        <begin position="369"/>
        <end position="414"/>
    </location>
</feature>
<dbReference type="SMART" id="SM00052">
    <property type="entry name" value="EAL"/>
    <property type="match status" value="1"/>
</dbReference>
<feature type="domain" description="EAL" evidence="12">
    <location>
        <begin position="884"/>
        <end position="1138"/>
    </location>
</feature>
<keyword evidence="7" id="KW-0902">Two-component regulatory system</keyword>
<dbReference type="Gene3D" id="3.30.450.40">
    <property type="match status" value="1"/>
</dbReference>
<evidence type="ECO:0000256" key="8">
    <source>
        <dbReference type="SAM" id="Coils"/>
    </source>
</evidence>
<dbReference type="SUPFAM" id="SSF158472">
    <property type="entry name" value="HAMP domain-like"/>
    <property type="match status" value="1"/>
</dbReference>
<evidence type="ECO:0000313" key="15">
    <source>
        <dbReference type="EMBL" id="MDO7788595.1"/>
    </source>
</evidence>
<dbReference type="InterPro" id="IPR029787">
    <property type="entry name" value="Nucleotide_cyclase"/>
</dbReference>
<dbReference type="PROSITE" id="PS50112">
    <property type="entry name" value="PAS"/>
    <property type="match status" value="1"/>
</dbReference>
<evidence type="ECO:0000256" key="5">
    <source>
        <dbReference type="ARBA" id="ARBA00022777"/>
    </source>
</evidence>
<dbReference type="Pfam" id="PF00672">
    <property type="entry name" value="HAMP"/>
    <property type="match status" value="1"/>
</dbReference>
<feature type="domain" description="PAC" evidence="11">
    <location>
        <begin position="324"/>
        <end position="378"/>
    </location>
</feature>
<dbReference type="Pfam" id="PF00563">
    <property type="entry name" value="EAL"/>
    <property type="match status" value="1"/>
</dbReference>
<dbReference type="FunFam" id="3.30.70.270:FF:000001">
    <property type="entry name" value="Diguanylate cyclase domain protein"/>
    <property type="match status" value="1"/>
</dbReference>
<dbReference type="GO" id="GO:0005524">
    <property type="term" value="F:ATP binding"/>
    <property type="evidence" value="ECO:0007669"/>
    <property type="project" value="UniProtKB-KW"/>
</dbReference>
<dbReference type="SMART" id="SM00267">
    <property type="entry name" value="GGDEF"/>
    <property type="match status" value="1"/>
</dbReference>
<feature type="domain" description="HAMP" evidence="13">
    <location>
        <begin position="193"/>
        <end position="245"/>
    </location>
</feature>
<dbReference type="Gene3D" id="3.30.70.270">
    <property type="match status" value="1"/>
</dbReference>
<name>A0AAW7ZJ20_9FIRM</name>
<dbReference type="InterPro" id="IPR035919">
    <property type="entry name" value="EAL_sf"/>
</dbReference>
<dbReference type="PROSITE" id="PS50883">
    <property type="entry name" value="EAL"/>
    <property type="match status" value="1"/>
</dbReference>
<sequence>MKIRTKFIIMMFTLGIAIYSVIAIFFYTYILPWQINSTVDKSKDLGYYLQHTLPLLENKERHQVINILYQQKKDLSFILLVDSNGKILVHTDPRKVGHVTDDPELMHFAKSGQTAEHLINKGAGHVNSHFQTEPTLDILIPYYDANHQHAGALKLGTSLNAIETLENQYHTLIIFLGLILFVFIIMITIRHLNSVLVPLSTLSEASKDFANGHLTQLTLPNRNDELGMLTGEFNHMSQKLANSINDLKTKERELQEYIDSLTTLNGKLSPDGTLLMANRAAVNLLDPPAAKLTGKKFWETPWLNNNPQTRNFLKGVIAQAANGNSIQYEIHSELSSDKKLLLDFSLTPIFNENREVIYLVAEGRDISQRKQYEQDIAAANEELTATNEELVATNEELVAMEEQLRATNEELYEAHTRVNTILESITDAFFAVNHQYAITYLNTEAEKLLVRNKNDLLGKILWAEFPDTFDGNLEKMFSSSLDEQKFVTFEYYYKSVGKWFDIHVFPSKEGLSIYFHDITSTKHDQEKIQHHNKYLESLHETTLALMNRLNLDELLEAVITRAGELLGTSSGWIYLERDDKTCMEMKFSTGIFKDYIGITLNKGEGMAGKVWESGQPLIVNDYEHWSGRSSKFIDICIYSIVSVPLKREHRVVGAIGLATQEEGRIFSENEIKLLTGFARLASIALDNARLYYKAQQELAERTRVEEIMRFQAFHDHLTGLPNRALFNNRLSLAIEQASRSNKTLGVIFLDLDFFKIVNDSLGHDMGDTLLKGISHKLLSLLRKGDTIARVGGDEFTILLQDISDGQEVARVAQKVLTSFKEPWSLANHEFHITTSMGIALFPNDGKDADTLLKHADTAMYQAKELGRNNFQFFTPSMNIKTLQRLKTENNLRHALERKEFHVHYQPQIEVSTGRILGVEALVRWQHPTTGMISPAEFIPIAENTGLIIPIGEYVLREACTQNKAWQEAGFPPMRMAVNISGRQFQQQTLVQTVENVLRETGLEPHWLELEITESVAMQDVEFTNRMLLELRKMGISIAIDDFGTGYSSLNYLKRLPIDKIKIDRSFIGDITIDPDDASIVKTIILLAHNLKLKVIAEGVETIEQFEFLKAQNCDELQGYLFSKPLPKNDLHQLLTKNNS</sequence>
<comment type="subcellular location">
    <subcellularLocation>
        <location evidence="1">Membrane</location>
    </subcellularLocation>
</comment>
<dbReference type="Proteomes" id="UP001172911">
    <property type="component" value="Unassembled WGS sequence"/>
</dbReference>
<dbReference type="FunFam" id="3.20.20.450:FF:000001">
    <property type="entry name" value="Cyclic di-GMP phosphodiesterase yahA"/>
    <property type="match status" value="1"/>
</dbReference>
<feature type="coiled-coil region" evidence="8">
    <location>
        <begin position="240"/>
        <end position="267"/>
    </location>
</feature>
<keyword evidence="9" id="KW-0812">Transmembrane</keyword>
<dbReference type="PROSITE" id="PS50885">
    <property type="entry name" value="HAMP"/>
    <property type="match status" value="1"/>
</dbReference>
<feature type="domain" description="GGDEF" evidence="14">
    <location>
        <begin position="742"/>
        <end position="875"/>
    </location>
</feature>
<dbReference type="PANTHER" id="PTHR44757:SF2">
    <property type="entry name" value="BIOFILM ARCHITECTURE MAINTENANCE PROTEIN MBAA"/>
    <property type="match status" value="1"/>
</dbReference>
<dbReference type="GO" id="GO:0016301">
    <property type="term" value="F:kinase activity"/>
    <property type="evidence" value="ECO:0007669"/>
    <property type="project" value="UniProtKB-KW"/>
</dbReference>
<dbReference type="InterPro" id="IPR035965">
    <property type="entry name" value="PAS-like_dom_sf"/>
</dbReference>
<dbReference type="SMART" id="SM00065">
    <property type="entry name" value="GAF"/>
    <property type="match status" value="1"/>
</dbReference>
<evidence type="ECO:0000259" key="12">
    <source>
        <dbReference type="PROSITE" id="PS50883"/>
    </source>
</evidence>
<dbReference type="Pfam" id="PF13185">
    <property type="entry name" value="GAF_2"/>
    <property type="match status" value="1"/>
</dbReference>
<dbReference type="SMART" id="SM00304">
    <property type="entry name" value="HAMP"/>
    <property type="match status" value="1"/>
</dbReference>
<evidence type="ECO:0000259" key="13">
    <source>
        <dbReference type="PROSITE" id="PS50885"/>
    </source>
</evidence>
<dbReference type="CDD" id="cd06225">
    <property type="entry name" value="HAMP"/>
    <property type="match status" value="1"/>
</dbReference>
<dbReference type="Pfam" id="PF08448">
    <property type="entry name" value="PAS_4"/>
    <property type="match status" value="2"/>
</dbReference>
<protein>
    <submittedName>
        <fullName evidence="15">EAL domain-containing protein</fullName>
    </submittedName>
</protein>
<dbReference type="InterPro" id="IPR000160">
    <property type="entry name" value="GGDEF_dom"/>
</dbReference>
<dbReference type="CDD" id="cd00130">
    <property type="entry name" value="PAS"/>
    <property type="match status" value="1"/>
</dbReference>
<dbReference type="NCBIfam" id="TIGR00254">
    <property type="entry name" value="GGDEF"/>
    <property type="match status" value="1"/>
</dbReference>
<dbReference type="GO" id="GO:0016020">
    <property type="term" value="C:membrane"/>
    <property type="evidence" value="ECO:0007669"/>
    <property type="project" value="UniProtKB-SubCell"/>
</dbReference>
<dbReference type="InterPro" id="IPR043128">
    <property type="entry name" value="Rev_trsase/Diguanyl_cyclase"/>
</dbReference>
<accession>A0AAW7ZJ20</accession>
<evidence type="ECO:0000259" key="14">
    <source>
        <dbReference type="PROSITE" id="PS50887"/>
    </source>
</evidence>
<comment type="caution">
    <text evidence="15">The sequence shown here is derived from an EMBL/GenBank/DDBJ whole genome shotgun (WGS) entry which is preliminary data.</text>
</comment>
<dbReference type="InterPro" id="IPR029151">
    <property type="entry name" value="Sensor-like_sf"/>
</dbReference>
<keyword evidence="3" id="KW-0808">Transferase</keyword>
<dbReference type="InterPro" id="IPR000014">
    <property type="entry name" value="PAS"/>
</dbReference>
<dbReference type="SUPFAM" id="SSF103190">
    <property type="entry name" value="Sensory domain-like"/>
    <property type="match status" value="1"/>
</dbReference>
<dbReference type="SUPFAM" id="SSF55073">
    <property type="entry name" value="Nucleotide cyclase"/>
    <property type="match status" value="1"/>
</dbReference>
<dbReference type="InterPro" id="IPR000700">
    <property type="entry name" value="PAS-assoc_C"/>
</dbReference>
<evidence type="ECO:0000256" key="6">
    <source>
        <dbReference type="ARBA" id="ARBA00022840"/>
    </source>
</evidence>
<reference evidence="15" key="1">
    <citation type="journal article" date="2023" name="J. Hazard. Mater.">
        <title>Anaerobic biodegradation of pyrene and benzo[a]pyrene by a new sulfate-reducing Desulforamulus aquiferis strain DSA.</title>
        <authorList>
            <person name="Zhang Z."/>
            <person name="Sun J."/>
            <person name="Gong X."/>
            <person name="Wang C."/>
            <person name="Wang H."/>
        </authorList>
    </citation>
    <scope>NUCLEOTIDE SEQUENCE</scope>
    <source>
        <strain evidence="15">DSA</strain>
    </source>
</reference>
<dbReference type="PANTHER" id="PTHR44757">
    <property type="entry name" value="DIGUANYLATE CYCLASE DGCP"/>
    <property type="match status" value="1"/>
</dbReference>
<evidence type="ECO:0000256" key="7">
    <source>
        <dbReference type="ARBA" id="ARBA00023012"/>
    </source>
</evidence>
<dbReference type="InterPro" id="IPR003018">
    <property type="entry name" value="GAF"/>
</dbReference>
<dbReference type="SUPFAM" id="SSF55781">
    <property type="entry name" value="GAF domain-like"/>
    <property type="match status" value="1"/>
</dbReference>
<dbReference type="InterPro" id="IPR013656">
    <property type="entry name" value="PAS_4"/>
</dbReference>
<evidence type="ECO:0000259" key="11">
    <source>
        <dbReference type="PROSITE" id="PS50113"/>
    </source>
</evidence>
<dbReference type="Gene3D" id="3.30.450.20">
    <property type="entry name" value="PAS domain"/>
    <property type="match status" value="2"/>
</dbReference>
<keyword evidence="4" id="KW-0547">Nucleotide-binding</keyword>
<evidence type="ECO:0000256" key="9">
    <source>
        <dbReference type="SAM" id="Phobius"/>
    </source>
</evidence>